<dbReference type="PANTHER" id="PTHR13903">
    <property type="entry name" value="PIRIN-RELATED"/>
    <property type="match status" value="1"/>
</dbReference>
<gene>
    <name evidence="5" type="ORF">QWJ38_20155</name>
</gene>
<dbReference type="PANTHER" id="PTHR13903:SF8">
    <property type="entry name" value="PIRIN"/>
    <property type="match status" value="1"/>
</dbReference>
<dbReference type="InterPro" id="IPR012093">
    <property type="entry name" value="Pirin"/>
</dbReference>
<feature type="domain" description="Pirin C-terminal" evidence="4">
    <location>
        <begin position="170"/>
        <end position="270"/>
    </location>
</feature>
<keyword evidence="6" id="KW-1185">Reference proteome</keyword>
<dbReference type="RefSeq" id="WP_290360907.1">
    <property type="nucleotide sequence ID" value="NZ_JAUHHC010000005.1"/>
</dbReference>
<dbReference type="CDD" id="cd02909">
    <property type="entry name" value="cupin_pirin_N"/>
    <property type="match status" value="1"/>
</dbReference>
<dbReference type="PIRSF" id="PIRSF006232">
    <property type="entry name" value="Pirin"/>
    <property type="match status" value="1"/>
</dbReference>
<dbReference type="SUPFAM" id="SSF51182">
    <property type="entry name" value="RmlC-like cupins"/>
    <property type="match status" value="1"/>
</dbReference>
<dbReference type="Proteomes" id="UP001228044">
    <property type="component" value="Unassembled WGS sequence"/>
</dbReference>
<evidence type="ECO:0000313" key="5">
    <source>
        <dbReference type="EMBL" id="MDN3922611.1"/>
    </source>
</evidence>
<comment type="similarity">
    <text evidence="1 2">Belongs to the pirin family.</text>
</comment>
<proteinExistence type="inferred from homology"/>
<dbReference type="InterPro" id="IPR011051">
    <property type="entry name" value="RmlC_Cupin_sf"/>
</dbReference>
<evidence type="ECO:0000259" key="4">
    <source>
        <dbReference type="Pfam" id="PF05726"/>
    </source>
</evidence>
<dbReference type="InterPro" id="IPR008778">
    <property type="entry name" value="Pirin_C_dom"/>
</dbReference>
<dbReference type="Gene3D" id="2.60.120.10">
    <property type="entry name" value="Jelly Rolls"/>
    <property type="match status" value="1"/>
</dbReference>
<name>A0ABT8DWR1_9BURK</name>
<dbReference type="EMBL" id="JAUHHC010000005">
    <property type="protein sequence ID" value="MDN3922611.1"/>
    <property type="molecule type" value="Genomic_DNA"/>
</dbReference>
<dbReference type="Pfam" id="PF05726">
    <property type="entry name" value="Pirin_C"/>
    <property type="match status" value="1"/>
</dbReference>
<feature type="domain" description="Pirin N-terminal" evidence="3">
    <location>
        <begin position="20"/>
        <end position="116"/>
    </location>
</feature>
<sequence>MPLVEKIPGHPGDVGGLPINRALPTARRRLVGAWCFLDHAGPADLAPDGGMRVAPHPHTGLQTFSWMIEGEILHRDSLGSEQVLRPGQVNLMTAGRGIAHSEESLSARLQLAQLWIALPDAQRFCAPAFEHFATLPRLAAGGFALTLLAGEHGGARSPVPQHTPLLGLDLASAGAAETVLALRPGFEHGLMVLEGSVELSPAGEPAQRLEPGSLLYLAPGFDALALRAEAACRLLLLGGEPLTEQPLLWWNFVGRSGEEIHQFAADWNAGSGAFAGVEVQGFDGPRLLAPDASQLRLRTTE</sequence>
<organism evidence="5 6">
    <name type="scientific">Roseateles violae</name>
    <dbReference type="NCBI Taxonomy" id="3058042"/>
    <lineage>
        <taxon>Bacteria</taxon>
        <taxon>Pseudomonadati</taxon>
        <taxon>Pseudomonadota</taxon>
        <taxon>Betaproteobacteria</taxon>
        <taxon>Burkholderiales</taxon>
        <taxon>Sphaerotilaceae</taxon>
        <taxon>Roseateles</taxon>
    </lineage>
</organism>
<protein>
    <submittedName>
        <fullName evidence="5">Pirin family protein</fullName>
    </submittedName>
</protein>
<evidence type="ECO:0000256" key="2">
    <source>
        <dbReference type="RuleBase" id="RU003457"/>
    </source>
</evidence>
<dbReference type="Pfam" id="PF02678">
    <property type="entry name" value="Pirin"/>
    <property type="match status" value="1"/>
</dbReference>
<comment type="caution">
    <text evidence="5">The sequence shown here is derived from an EMBL/GenBank/DDBJ whole genome shotgun (WGS) entry which is preliminary data.</text>
</comment>
<dbReference type="InterPro" id="IPR003829">
    <property type="entry name" value="Pirin_N_dom"/>
</dbReference>
<evidence type="ECO:0000259" key="3">
    <source>
        <dbReference type="Pfam" id="PF02678"/>
    </source>
</evidence>
<reference evidence="5 6" key="1">
    <citation type="submission" date="2023-06" db="EMBL/GenBank/DDBJ databases">
        <title>Pelomonas sp. PFR6 16S ribosomal RNA gene Genome sequencing and assembly.</title>
        <authorList>
            <person name="Woo H."/>
        </authorList>
    </citation>
    <scope>NUCLEOTIDE SEQUENCE [LARGE SCALE GENOMIC DNA]</scope>
    <source>
        <strain evidence="5 6">PFR6</strain>
    </source>
</reference>
<evidence type="ECO:0000256" key="1">
    <source>
        <dbReference type="ARBA" id="ARBA00008416"/>
    </source>
</evidence>
<dbReference type="InterPro" id="IPR014710">
    <property type="entry name" value="RmlC-like_jellyroll"/>
</dbReference>
<dbReference type="CDD" id="cd02247">
    <property type="entry name" value="cupin_pirin_C"/>
    <property type="match status" value="1"/>
</dbReference>
<accession>A0ABT8DWR1</accession>
<evidence type="ECO:0000313" key="6">
    <source>
        <dbReference type="Proteomes" id="UP001228044"/>
    </source>
</evidence>